<keyword evidence="2" id="KW-1185">Reference proteome</keyword>
<evidence type="ECO:0000313" key="2">
    <source>
        <dbReference type="Proteomes" id="UP000050741"/>
    </source>
</evidence>
<sequence>MGPVGDFEVVILLQGNIFRLAPRALFCRVTAPFPRRSGGRAASPRGMAKAFPFCVDLLFDIRTRRLVKFVLHTNVPGHFDFGIYNRAEFKLKFGSVQIGTESKLDEFRSIFTPASQCSSIDDEFSESDEPTGGGPVVLNKCSSEGENPFGATFCYGTNQLIVEVLDNGHIASVVLFDERLGP</sequence>
<dbReference type="InterPro" id="IPR005373">
    <property type="entry name" value="PHAF1"/>
</dbReference>
<dbReference type="WBParaSite" id="GPLIN_000005200">
    <property type="protein sequence ID" value="GPLIN_000005200"/>
    <property type="gene ID" value="GPLIN_000005200"/>
</dbReference>
<dbReference type="AlphaFoldDB" id="A0A183BHH4"/>
<accession>A0A183BHH4</accession>
<reference evidence="3" key="3">
    <citation type="submission" date="2016-06" db="UniProtKB">
        <authorList>
            <consortium name="WormBaseParasite"/>
        </authorList>
    </citation>
    <scope>IDENTIFICATION</scope>
</reference>
<comment type="similarity">
    <text evidence="1">Belongs to the PHAF1 family.</text>
</comment>
<dbReference type="InterPro" id="IPR039156">
    <property type="entry name" value="PHAF1/BROMI"/>
</dbReference>
<organism evidence="2 3">
    <name type="scientific">Globodera pallida</name>
    <name type="common">Potato cyst nematode worm</name>
    <name type="synonym">Heterodera pallida</name>
    <dbReference type="NCBI Taxonomy" id="36090"/>
    <lineage>
        <taxon>Eukaryota</taxon>
        <taxon>Metazoa</taxon>
        <taxon>Ecdysozoa</taxon>
        <taxon>Nematoda</taxon>
        <taxon>Chromadorea</taxon>
        <taxon>Rhabditida</taxon>
        <taxon>Tylenchina</taxon>
        <taxon>Tylenchomorpha</taxon>
        <taxon>Tylenchoidea</taxon>
        <taxon>Heteroderidae</taxon>
        <taxon>Heteroderinae</taxon>
        <taxon>Globodera</taxon>
    </lineage>
</organism>
<dbReference type="GO" id="GO:0043001">
    <property type="term" value="P:Golgi to plasma membrane protein transport"/>
    <property type="evidence" value="ECO:0007669"/>
    <property type="project" value="TreeGrafter"/>
</dbReference>
<name>A0A183BHH4_GLOPA</name>
<reference evidence="2" key="2">
    <citation type="submission" date="2014-05" db="EMBL/GenBank/DDBJ databases">
        <title>The genome and life-stage specific transcriptomes of Globodera pallida elucidate key aspects of plant parasitism by a cyst nematode.</title>
        <authorList>
            <person name="Cotton J.A."/>
            <person name="Lilley C.J."/>
            <person name="Jones L.M."/>
            <person name="Kikuchi T."/>
            <person name="Reid A.J."/>
            <person name="Thorpe P."/>
            <person name="Tsai I.J."/>
            <person name="Beasley H."/>
            <person name="Blok V."/>
            <person name="Cock P.J.A."/>
            <person name="Van den Akker S.E."/>
            <person name="Holroyd N."/>
            <person name="Hunt M."/>
            <person name="Mantelin S."/>
            <person name="Naghra H."/>
            <person name="Pain A."/>
            <person name="Palomares-Rius J.E."/>
            <person name="Zarowiecki M."/>
            <person name="Berriman M."/>
            <person name="Jones J.T."/>
            <person name="Urwin P.E."/>
        </authorList>
    </citation>
    <scope>NUCLEOTIDE SEQUENCE [LARGE SCALE GENOMIC DNA]</scope>
    <source>
        <strain evidence="2">Lindley</strain>
    </source>
</reference>
<dbReference type="Proteomes" id="UP000050741">
    <property type="component" value="Unassembled WGS sequence"/>
</dbReference>
<evidence type="ECO:0000313" key="3">
    <source>
        <dbReference type="WBParaSite" id="GPLIN_000005200"/>
    </source>
</evidence>
<protein>
    <submittedName>
        <fullName evidence="3">CUB domain-containing protein</fullName>
    </submittedName>
</protein>
<evidence type="ECO:0000256" key="1">
    <source>
        <dbReference type="ARBA" id="ARBA00024339"/>
    </source>
</evidence>
<proteinExistence type="inferred from homology"/>
<dbReference type="PANTHER" id="PTHR13465">
    <property type="entry name" value="UPF0183 PROTEIN"/>
    <property type="match status" value="1"/>
</dbReference>
<dbReference type="GO" id="GO:0005802">
    <property type="term" value="C:trans-Golgi network"/>
    <property type="evidence" value="ECO:0007669"/>
    <property type="project" value="TreeGrafter"/>
</dbReference>
<dbReference type="Pfam" id="PF03676">
    <property type="entry name" value="PHAF1"/>
    <property type="match status" value="1"/>
</dbReference>
<dbReference type="PANTHER" id="PTHR13465:SF2">
    <property type="entry name" value="PHAGOSOME ASSEMBLY FACTOR 1"/>
    <property type="match status" value="1"/>
</dbReference>
<reference evidence="2" key="1">
    <citation type="submission" date="2013-12" db="EMBL/GenBank/DDBJ databases">
        <authorList>
            <person name="Aslett M."/>
        </authorList>
    </citation>
    <scope>NUCLEOTIDE SEQUENCE [LARGE SCALE GENOMIC DNA]</scope>
    <source>
        <strain evidence="2">Lindley</strain>
    </source>
</reference>